<dbReference type="InterPro" id="IPR051531">
    <property type="entry name" value="N-acetyltransferase"/>
</dbReference>
<evidence type="ECO:0000259" key="1">
    <source>
        <dbReference type="PROSITE" id="PS51186"/>
    </source>
</evidence>
<dbReference type="EMBL" id="CP029479">
    <property type="protein sequence ID" value="AWM77415.1"/>
    <property type="molecule type" value="Genomic_DNA"/>
</dbReference>
<dbReference type="InterPro" id="IPR000182">
    <property type="entry name" value="GNAT_dom"/>
</dbReference>
<dbReference type="InterPro" id="IPR016181">
    <property type="entry name" value="Acyl_CoA_acyltransferase"/>
</dbReference>
<keyword evidence="2" id="KW-0808">Transferase</keyword>
<dbReference type="KEGG" id="phb:HYN04_06335"/>
<reference evidence="3" key="1">
    <citation type="submission" date="2018-05" db="EMBL/GenBank/DDBJ databases">
        <title>Genome sequencing of Phenylobacterium sp. HYN0004.</title>
        <authorList>
            <person name="Yi H."/>
            <person name="Baek C."/>
        </authorList>
    </citation>
    <scope>NUCLEOTIDE SEQUENCE [LARGE SCALE GENOMIC DNA]</scope>
    <source>
        <strain evidence="3">HYN0004</strain>
    </source>
</reference>
<evidence type="ECO:0000313" key="3">
    <source>
        <dbReference type="Proteomes" id="UP000247763"/>
    </source>
</evidence>
<sequence>MIRTERLVLRLPQLSDLEDIHALFADGDALTYWSSGPHPSLEATREWLQPLLEDPASAEFDFFIEMGGRIVGKMGCWRPPEVGFILIRDVWGQGIAREALEGLIDFMRRRRVCDHLWADVDPRNVRSKRLLEACGFRFVRSERNTIETHIGWCDSDYFRLDLT</sequence>
<organism evidence="2 3">
    <name type="scientific">Phenylobacterium parvum</name>
    <dbReference type="NCBI Taxonomy" id="2201350"/>
    <lineage>
        <taxon>Bacteria</taxon>
        <taxon>Pseudomonadati</taxon>
        <taxon>Pseudomonadota</taxon>
        <taxon>Alphaproteobacteria</taxon>
        <taxon>Caulobacterales</taxon>
        <taxon>Caulobacteraceae</taxon>
        <taxon>Phenylobacterium</taxon>
    </lineage>
</organism>
<dbReference type="GO" id="GO:0016747">
    <property type="term" value="F:acyltransferase activity, transferring groups other than amino-acyl groups"/>
    <property type="evidence" value="ECO:0007669"/>
    <property type="project" value="InterPro"/>
</dbReference>
<dbReference type="PANTHER" id="PTHR43792:SF1">
    <property type="entry name" value="N-ACETYLTRANSFERASE DOMAIN-CONTAINING PROTEIN"/>
    <property type="match status" value="1"/>
</dbReference>
<gene>
    <name evidence="2" type="ORF">HYN04_06335</name>
</gene>
<name>A0A2Z3HRL1_9CAUL</name>
<dbReference type="Proteomes" id="UP000247763">
    <property type="component" value="Chromosome"/>
</dbReference>
<dbReference type="Gene3D" id="3.40.630.30">
    <property type="match status" value="1"/>
</dbReference>
<evidence type="ECO:0000313" key="2">
    <source>
        <dbReference type="EMBL" id="AWM77415.1"/>
    </source>
</evidence>
<accession>A0A2Z3HRL1</accession>
<dbReference type="CDD" id="cd04301">
    <property type="entry name" value="NAT_SF"/>
    <property type="match status" value="1"/>
</dbReference>
<dbReference type="PANTHER" id="PTHR43792">
    <property type="entry name" value="GNAT FAMILY, PUTATIVE (AFU_ORTHOLOGUE AFUA_3G00765)-RELATED-RELATED"/>
    <property type="match status" value="1"/>
</dbReference>
<dbReference type="AlphaFoldDB" id="A0A2Z3HRL1"/>
<proteinExistence type="predicted"/>
<dbReference type="Pfam" id="PF13302">
    <property type="entry name" value="Acetyltransf_3"/>
    <property type="match status" value="1"/>
</dbReference>
<dbReference type="OrthoDB" id="5295305at2"/>
<dbReference type="SUPFAM" id="SSF55729">
    <property type="entry name" value="Acyl-CoA N-acyltransferases (Nat)"/>
    <property type="match status" value="1"/>
</dbReference>
<keyword evidence="3" id="KW-1185">Reference proteome</keyword>
<protein>
    <submittedName>
        <fullName evidence="2">N-acetyltransferase</fullName>
    </submittedName>
</protein>
<feature type="domain" description="N-acetyltransferase" evidence="1">
    <location>
        <begin position="7"/>
        <end position="163"/>
    </location>
</feature>
<dbReference type="RefSeq" id="WP_110449982.1">
    <property type="nucleotide sequence ID" value="NZ_CP029479.1"/>
</dbReference>
<dbReference type="PROSITE" id="PS51186">
    <property type="entry name" value="GNAT"/>
    <property type="match status" value="1"/>
</dbReference>